<evidence type="ECO:0000313" key="2">
    <source>
        <dbReference type="Proteomes" id="UP000426265"/>
    </source>
</evidence>
<accession>A0A654GFP8</accession>
<name>A0A654GFP8_ARATH</name>
<gene>
    <name evidence="1" type="ORF">AN1_LOCUS27167</name>
</gene>
<sequence length="13" mass="1753">MEWEMEMLKRRVD</sequence>
<dbReference type="EMBL" id="CACRSJ010000111">
    <property type="protein sequence ID" value="VYS71794.1"/>
    <property type="molecule type" value="Genomic_DNA"/>
</dbReference>
<dbReference type="Proteomes" id="UP000426265">
    <property type="component" value="Unassembled WGS sequence"/>
</dbReference>
<evidence type="ECO:0000313" key="1">
    <source>
        <dbReference type="EMBL" id="VYS71794.1"/>
    </source>
</evidence>
<proteinExistence type="predicted"/>
<reference evidence="1 2" key="1">
    <citation type="submission" date="2019-11" db="EMBL/GenBank/DDBJ databases">
        <authorList>
            <person name="Jiao W.-B."/>
            <person name="Schneeberger K."/>
        </authorList>
    </citation>
    <scope>NUCLEOTIDE SEQUENCE [LARGE SCALE GENOMIC DNA]</scope>
    <source>
        <strain evidence="2">cv. An-1</strain>
    </source>
</reference>
<organism evidence="1 2">
    <name type="scientific">Arabidopsis thaliana</name>
    <name type="common">Mouse-ear cress</name>
    <dbReference type="NCBI Taxonomy" id="3702"/>
    <lineage>
        <taxon>Eukaryota</taxon>
        <taxon>Viridiplantae</taxon>
        <taxon>Streptophyta</taxon>
        <taxon>Embryophyta</taxon>
        <taxon>Tracheophyta</taxon>
        <taxon>Spermatophyta</taxon>
        <taxon>Magnoliopsida</taxon>
        <taxon>eudicotyledons</taxon>
        <taxon>Gunneridae</taxon>
        <taxon>Pentapetalae</taxon>
        <taxon>rosids</taxon>
        <taxon>malvids</taxon>
        <taxon>Brassicales</taxon>
        <taxon>Brassicaceae</taxon>
        <taxon>Camelineae</taxon>
        <taxon>Arabidopsis</taxon>
    </lineage>
</organism>
<protein>
    <submittedName>
        <fullName evidence="1">Uncharacterized protein</fullName>
    </submittedName>
</protein>